<evidence type="ECO:0000313" key="9">
    <source>
        <dbReference type="Proteomes" id="UP000316196"/>
    </source>
</evidence>
<evidence type="ECO:0000313" key="8">
    <source>
        <dbReference type="EMBL" id="TQL62836.1"/>
    </source>
</evidence>
<dbReference type="InterPro" id="IPR038765">
    <property type="entry name" value="Papain-like_cys_pep_sf"/>
</dbReference>
<keyword evidence="4" id="KW-0788">Thiol protease</keyword>
<dbReference type="GO" id="GO:0006508">
    <property type="term" value="P:proteolysis"/>
    <property type="evidence" value="ECO:0007669"/>
    <property type="project" value="UniProtKB-KW"/>
</dbReference>
<dbReference type="GO" id="GO:0008234">
    <property type="term" value="F:cysteine-type peptidase activity"/>
    <property type="evidence" value="ECO:0007669"/>
    <property type="project" value="UniProtKB-KW"/>
</dbReference>
<name>A0A542ZRB8_9ACTN</name>
<sequence length="381" mass="40496">MARDLRSAIRYGAVGACAAAVFVTGFPLDASADPDAVQEAKERVEELEMEAAALDQEAVGAQEKLDEAKERLSTQKEDVAEQAEKVKEMKRQVGKVAVTQYQGRHIDPTTQVFLDSQDDEFLSRYATVQQVNSNQNDVLQTYQIEQANLNDMRRSAETDVKTIDEQTQKVKEARDASQEKLDEAQKELDRLTEEERQRLEEIERKEREEAERAAQEAAEQEEDSADESPDGGTGSDRGSDAGSSGNGGSGSSSSDGGSGVDVPPGSSKGQAALAFAKAQIGKPYIFGGTGPSGYDCSGLTGAAWSSVGVSIPRTSQAQFGAGSSVSKGDLQPGDLVFYYGGISHVGIYAGGGQIVHASRPGKPIGYAPLDSMPYAGARRVG</sequence>
<proteinExistence type="inferred from homology"/>
<evidence type="ECO:0000256" key="2">
    <source>
        <dbReference type="ARBA" id="ARBA00022670"/>
    </source>
</evidence>
<protein>
    <submittedName>
        <fullName evidence="8">NlpC/P60 family protein</fullName>
    </submittedName>
</protein>
<feature type="region of interest" description="Disordered" evidence="6">
    <location>
        <begin position="153"/>
        <end position="267"/>
    </location>
</feature>
<feature type="coiled-coil region" evidence="5">
    <location>
        <begin position="37"/>
        <end position="92"/>
    </location>
</feature>
<gene>
    <name evidence="8" type="ORF">FB460_0627</name>
</gene>
<feature type="compositionally biased region" description="Basic and acidic residues" evidence="6">
    <location>
        <begin position="153"/>
        <end position="214"/>
    </location>
</feature>
<dbReference type="PROSITE" id="PS51935">
    <property type="entry name" value="NLPC_P60"/>
    <property type="match status" value="1"/>
</dbReference>
<evidence type="ECO:0000256" key="3">
    <source>
        <dbReference type="ARBA" id="ARBA00022801"/>
    </source>
</evidence>
<dbReference type="Proteomes" id="UP000316196">
    <property type="component" value="Unassembled WGS sequence"/>
</dbReference>
<evidence type="ECO:0000256" key="5">
    <source>
        <dbReference type="SAM" id="Coils"/>
    </source>
</evidence>
<keyword evidence="2" id="KW-0645">Protease</keyword>
<keyword evidence="3" id="KW-0378">Hydrolase</keyword>
<dbReference type="Gene3D" id="3.90.1720.10">
    <property type="entry name" value="endopeptidase domain like (from Nostoc punctiforme)"/>
    <property type="match status" value="1"/>
</dbReference>
<comment type="similarity">
    <text evidence="1">Belongs to the peptidase C40 family.</text>
</comment>
<feature type="compositionally biased region" description="Acidic residues" evidence="6">
    <location>
        <begin position="218"/>
        <end position="229"/>
    </location>
</feature>
<dbReference type="Pfam" id="PF00877">
    <property type="entry name" value="NLPC_P60"/>
    <property type="match status" value="1"/>
</dbReference>
<dbReference type="Gene3D" id="6.10.250.3150">
    <property type="match status" value="1"/>
</dbReference>
<dbReference type="RefSeq" id="WP_142092631.1">
    <property type="nucleotide sequence ID" value="NZ_BAAAMD010000001.1"/>
</dbReference>
<evidence type="ECO:0000256" key="4">
    <source>
        <dbReference type="ARBA" id="ARBA00022807"/>
    </source>
</evidence>
<dbReference type="PANTHER" id="PTHR47359:SF3">
    <property type="entry name" value="NLP_P60 DOMAIN-CONTAINING PROTEIN-RELATED"/>
    <property type="match status" value="1"/>
</dbReference>
<organism evidence="8 9">
    <name type="scientific">Propioniferax innocua</name>
    <dbReference type="NCBI Taxonomy" id="1753"/>
    <lineage>
        <taxon>Bacteria</taxon>
        <taxon>Bacillati</taxon>
        <taxon>Actinomycetota</taxon>
        <taxon>Actinomycetes</taxon>
        <taxon>Propionibacteriales</taxon>
        <taxon>Propionibacteriaceae</taxon>
        <taxon>Propioniferax</taxon>
    </lineage>
</organism>
<dbReference type="AlphaFoldDB" id="A0A542ZRB8"/>
<dbReference type="InterPro" id="IPR051794">
    <property type="entry name" value="PG_Endopeptidase_C40"/>
</dbReference>
<dbReference type="OrthoDB" id="5177647at2"/>
<keyword evidence="5" id="KW-0175">Coiled coil</keyword>
<evidence type="ECO:0000259" key="7">
    <source>
        <dbReference type="PROSITE" id="PS51935"/>
    </source>
</evidence>
<evidence type="ECO:0000256" key="6">
    <source>
        <dbReference type="SAM" id="MobiDB-lite"/>
    </source>
</evidence>
<dbReference type="EMBL" id="VFOR01000001">
    <property type="protein sequence ID" value="TQL62836.1"/>
    <property type="molecule type" value="Genomic_DNA"/>
</dbReference>
<reference evidence="8 9" key="1">
    <citation type="submission" date="2019-06" db="EMBL/GenBank/DDBJ databases">
        <title>Sequencing the genomes of 1000 actinobacteria strains.</title>
        <authorList>
            <person name="Klenk H.-P."/>
        </authorList>
    </citation>
    <scope>NUCLEOTIDE SEQUENCE [LARGE SCALE GENOMIC DNA]</scope>
    <source>
        <strain evidence="8 9">DSM 8251</strain>
    </source>
</reference>
<feature type="domain" description="NlpC/P60" evidence="7">
    <location>
        <begin position="266"/>
        <end position="381"/>
    </location>
</feature>
<keyword evidence="9" id="KW-1185">Reference proteome</keyword>
<accession>A0A542ZRB8</accession>
<evidence type="ECO:0000256" key="1">
    <source>
        <dbReference type="ARBA" id="ARBA00007074"/>
    </source>
</evidence>
<feature type="compositionally biased region" description="Low complexity" evidence="6">
    <location>
        <begin position="251"/>
        <end position="267"/>
    </location>
</feature>
<comment type="caution">
    <text evidence="8">The sequence shown here is derived from an EMBL/GenBank/DDBJ whole genome shotgun (WGS) entry which is preliminary data.</text>
</comment>
<dbReference type="SUPFAM" id="SSF54001">
    <property type="entry name" value="Cysteine proteinases"/>
    <property type="match status" value="1"/>
</dbReference>
<dbReference type="InterPro" id="IPR000064">
    <property type="entry name" value="NLP_P60_dom"/>
</dbReference>
<dbReference type="PANTHER" id="PTHR47359">
    <property type="entry name" value="PEPTIDOGLYCAN DL-ENDOPEPTIDASE CWLO"/>
    <property type="match status" value="1"/>
</dbReference>